<accession>A0ABP0LP40</accession>
<name>A0ABP0LP40_9DINO</name>
<reference evidence="1 2" key="1">
    <citation type="submission" date="2024-02" db="EMBL/GenBank/DDBJ databases">
        <authorList>
            <person name="Chen Y."/>
            <person name="Shah S."/>
            <person name="Dougan E. K."/>
            <person name="Thang M."/>
            <person name="Chan C."/>
        </authorList>
    </citation>
    <scope>NUCLEOTIDE SEQUENCE [LARGE SCALE GENOMIC DNA]</scope>
</reference>
<protein>
    <submittedName>
        <fullName evidence="1">Uncharacterized protein</fullName>
    </submittedName>
</protein>
<sequence length="735" mass="81710">MTCKLRDILGRVARHARILSGLGLVFFREIDVPDENFAWIPARVFPKACYCDPFWKQFFKLWRVRLKCWNCDEADAPLRTQYWEHFQQVWAGYPWSKGDQVEYLKPCWSGFLLLSFAMLSQPQKLPIEELTLRCKFFAQHLQKAEEHVTFKPRRCVLPQLRRGARAFRRTFQVAPQEIQHFVRSACEGLRGSSSRGRLDAFDAAFVGDGRSLLELRMEKASELRVAQWHVYRKEQIVMSVELQFAGEMVVELPAPLWVGADVIKALAAPTLAKLVYQPPSQEELGRDPVLVAEERSTHAVEPSKPPKDEAIRAHEYRAAVFLRKGQPVATLAELEAALCLSEKRSLIPPNEIRERWQTLAASALAWSFDCLAQAAQPGNQWQTQVLQMLCTCEILTRFEVAETFGAESMVLRPFLRALSHLGLGQYYQLRKKPRAAARFLEQAANGQAQWVHPAILLNLSSVHLLLKEPGKALSCLCQVVLALKNSIGPLCPNSDQVEGALEAAQTAVTQVLGPIKEDQRQAALVEVDPFGHGIDLGEEKGRSLRVVPGHLLDTPEVSKSTVVQEAKVPSTPRRGLGRHGLISKEHLQGEEAFGYEVDAAVVRILLRAKALLKPEAQAETEAEAGKKALEETLRKNGRAGRGEALRQAQAGLALLEECNPGLGHRPGLPRVLAAVLPTCGMRLSAAQLQARLRLVGGALLARRLGLGHRPLRLQTSIGAEADERLPKVAARSAAL</sequence>
<evidence type="ECO:0000313" key="2">
    <source>
        <dbReference type="Proteomes" id="UP001642484"/>
    </source>
</evidence>
<comment type="caution">
    <text evidence="1">The sequence shown here is derived from an EMBL/GenBank/DDBJ whole genome shotgun (WGS) entry which is preliminary data.</text>
</comment>
<evidence type="ECO:0000313" key="1">
    <source>
        <dbReference type="EMBL" id="CAK9040442.1"/>
    </source>
</evidence>
<proteinExistence type="predicted"/>
<dbReference type="EMBL" id="CAXAMN010013335">
    <property type="protein sequence ID" value="CAK9040442.1"/>
    <property type="molecule type" value="Genomic_DNA"/>
</dbReference>
<dbReference type="Proteomes" id="UP001642484">
    <property type="component" value="Unassembled WGS sequence"/>
</dbReference>
<dbReference type="Gene3D" id="1.25.40.10">
    <property type="entry name" value="Tetratricopeptide repeat domain"/>
    <property type="match status" value="1"/>
</dbReference>
<dbReference type="InterPro" id="IPR011990">
    <property type="entry name" value="TPR-like_helical_dom_sf"/>
</dbReference>
<keyword evidence="2" id="KW-1185">Reference proteome</keyword>
<organism evidence="1 2">
    <name type="scientific">Durusdinium trenchii</name>
    <dbReference type="NCBI Taxonomy" id="1381693"/>
    <lineage>
        <taxon>Eukaryota</taxon>
        <taxon>Sar</taxon>
        <taxon>Alveolata</taxon>
        <taxon>Dinophyceae</taxon>
        <taxon>Suessiales</taxon>
        <taxon>Symbiodiniaceae</taxon>
        <taxon>Durusdinium</taxon>
    </lineage>
</organism>
<gene>
    <name evidence="1" type="ORF">CCMP2556_LOCUS21772</name>
</gene>